<dbReference type="Proteomes" id="UP000024329">
    <property type="component" value="Unassembled WGS sequence"/>
</dbReference>
<accession>A0A031JVM4</accession>
<comment type="caution">
    <text evidence="1">The sequence shown here is derived from an EMBL/GenBank/DDBJ whole genome shotgun (WGS) entry which is preliminary data.</text>
</comment>
<protein>
    <submittedName>
        <fullName evidence="1">Type II restriction enzyme NmeDIP</fullName>
    </submittedName>
</protein>
<organism evidence="1 2">
    <name type="scientific">Novosphingobium resinovorum</name>
    <dbReference type="NCBI Taxonomy" id="158500"/>
    <lineage>
        <taxon>Bacteria</taxon>
        <taxon>Pseudomonadati</taxon>
        <taxon>Pseudomonadota</taxon>
        <taxon>Alphaproteobacteria</taxon>
        <taxon>Sphingomonadales</taxon>
        <taxon>Sphingomonadaceae</taxon>
        <taxon>Novosphingobium</taxon>
    </lineage>
</organism>
<proteinExistence type="predicted"/>
<name>A0A031JVM4_9SPHN</name>
<evidence type="ECO:0000313" key="2">
    <source>
        <dbReference type="Proteomes" id="UP000024329"/>
    </source>
</evidence>
<dbReference type="PATRIC" id="fig|158500.4.peg.3085"/>
<reference evidence="1 2" key="1">
    <citation type="submission" date="2014-03" db="EMBL/GenBank/DDBJ databases">
        <title>Whole genome sequence of Novosphingobium resinovorum KF1.</title>
        <authorList>
            <person name="Gan H.M."/>
            <person name="Gan H.Y."/>
            <person name="Chew T.H."/>
            <person name="Savka M.A."/>
        </authorList>
    </citation>
    <scope>NUCLEOTIDE SEQUENCE [LARGE SCALE GENOMIC DNA]</scope>
    <source>
        <strain evidence="1 2">KF1</strain>
    </source>
</reference>
<dbReference type="EMBL" id="JFYZ01000014">
    <property type="protein sequence ID" value="EZP80959.1"/>
    <property type="molecule type" value="Genomic_DNA"/>
</dbReference>
<sequence>MNVQAALARDSLNGKEPSLDDPASMTLLPATHHDLVSELVRRWRDDPGATYRSWFLWDERLKNFRSIRRGLQQVVAEIESGRFGVAYRGSSLETVVHSIAEQRQIFKGADHAWLWKPKLRIPDIYESPDNQRAFGRLLDNCSCCDTAEEIISHIRSIDALKIKGLGPAAANLLYFLHPTLVPPFNTAIVKGYNAVTGAKVKLGSWDHFLAMRAGILDLNDRYRELLSNDLGAIGGLLFDIGSGRYPAPPLEDDATAADDWLGRLEHARAEASRLDKTAAAQGETDRTHAEIQAWLRDLGHALGYDVWIAANDRGRLHAGCPLGQGCLERLPDAIATSPGADSIRLIDVLWLAKGGDGVAAAFEVEHSTSIYSGIVRMLDLALSGSDLHAAAGLFLVAPNAREQDVRAQLRRPAFSRIADLDFAYLPYGELERNRDAIARFGTGLKAIKAISSPLP</sequence>
<evidence type="ECO:0000313" key="1">
    <source>
        <dbReference type="EMBL" id="EZP80959.1"/>
    </source>
</evidence>
<gene>
    <name evidence="1" type="ORF">BV97_03013</name>
</gene>
<dbReference type="AlphaFoldDB" id="A0A031JVM4"/>
<dbReference type="eggNOG" id="ENOG502Z7V8">
    <property type="taxonomic scope" value="Bacteria"/>
</dbReference>